<dbReference type="AlphaFoldDB" id="A0A6G1GMR6"/>
<dbReference type="Pfam" id="PF00172">
    <property type="entry name" value="Zn_clus"/>
    <property type="match status" value="1"/>
</dbReference>
<dbReference type="PANTHER" id="PTHR36206">
    <property type="entry name" value="ASPERCRYPTIN BIOSYNTHESIS CLUSTER-SPECIFIC TRANSCRIPTION REGULATOR ATNN-RELATED"/>
    <property type="match status" value="1"/>
</dbReference>
<evidence type="ECO:0000256" key="1">
    <source>
        <dbReference type="ARBA" id="ARBA00022723"/>
    </source>
</evidence>
<feature type="compositionally biased region" description="Basic and acidic residues" evidence="7">
    <location>
        <begin position="23"/>
        <end position="32"/>
    </location>
</feature>
<feature type="compositionally biased region" description="Polar residues" evidence="7">
    <location>
        <begin position="36"/>
        <end position="47"/>
    </location>
</feature>
<dbReference type="PROSITE" id="PS50048">
    <property type="entry name" value="ZN2_CY6_FUNGAL_2"/>
    <property type="match status" value="1"/>
</dbReference>
<dbReference type="InterPro" id="IPR021858">
    <property type="entry name" value="Fun_TF"/>
</dbReference>
<dbReference type="CDD" id="cd00067">
    <property type="entry name" value="GAL4"/>
    <property type="match status" value="1"/>
</dbReference>
<dbReference type="EMBL" id="ML977188">
    <property type="protein sequence ID" value="KAF1982122.1"/>
    <property type="molecule type" value="Genomic_DNA"/>
</dbReference>
<dbReference type="SUPFAM" id="SSF57701">
    <property type="entry name" value="Zn2/Cys6 DNA-binding domain"/>
    <property type="match status" value="1"/>
</dbReference>
<evidence type="ECO:0000313" key="9">
    <source>
        <dbReference type="EMBL" id="KAF1982122.1"/>
    </source>
</evidence>
<dbReference type="OrthoDB" id="2593732at2759"/>
<keyword evidence="1" id="KW-0479">Metal-binding</keyword>
<dbReference type="PROSITE" id="PS00463">
    <property type="entry name" value="ZN2_CY6_FUNGAL_1"/>
    <property type="match status" value="1"/>
</dbReference>
<dbReference type="Proteomes" id="UP000800041">
    <property type="component" value="Unassembled WGS sequence"/>
</dbReference>
<evidence type="ECO:0000313" key="10">
    <source>
        <dbReference type="Proteomes" id="UP000800041"/>
    </source>
</evidence>
<feature type="compositionally biased region" description="Low complexity" evidence="7">
    <location>
        <begin position="640"/>
        <end position="656"/>
    </location>
</feature>
<feature type="region of interest" description="Disordered" evidence="7">
    <location>
        <begin position="443"/>
        <end position="479"/>
    </location>
</feature>
<dbReference type="InterPro" id="IPR001138">
    <property type="entry name" value="Zn2Cys6_DnaBD"/>
</dbReference>
<protein>
    <recommendedName>
        <fullName evidence="8">Zn(2)-C6 fungal-type domain-containing protein</fullName>
    </recommendedName>
</protein>
<dbReference type="Pfam" id="PF11951">
    <property type="entry name" value="Fungal_trans_2"/>
    <property type="match status" value="1"/>
</dbReference>
<feature type="compositionally biased region" description="Polar residues" evidence="7">
    <location>
        <begin position="692"/>
        <end position="705"/>
    </location>
</feature>
<gene>
    <name evidence="9" type="ORF">K402DRAFT_397855</name>
</gene>
<dbReference type="InterPro" id="IPR036864">
    <property type="entry name" value="Zn2-C6_fun-type_DNA-bd_sf"/>
</dbReference>
<keyword evidence="2" id="KW-0862">Zinc</keyword>
<keyword evidence="4" id="KW-0238">DNA-binding</keyword>
<feature type="region of interest" description="Disordered" evidence="7">
    <location>
        <begin position="1"/>
        <end position="55"/>
    </location>
</feature>
<organism evidence="9 10">
    <name type="scientific">Aulographum hederae CBS 113979</name>
    <dbReference type="NCBI Taxonomy" id="1176131"/>
    <lineage>
        <taxon>Eukaryota</taxon>
        <taxon>Fungi</taxon>
        <taxon>Dikarya</taxon>
        <taxon>Ascomycota</taxon>
        <taxon>Pezizomycotina</taxon>
        <taxon>Dothideomycetes</taxon>
        <taxon>Pleosporomycetidae</taxon>
        <taxon>Aulographales</taxon>
        <taxon>Aulographaceae</taxon>
    </lineage>
</organism>
<dbReference type="GO" id="GO:0000981">
    <property type="term" value="F:DNA-binding transcription factor activity, RNA polymerase II-specific"/>
    <property type="evidence" value="ECO:0007669"/>
    <property type="project" value="InterPro"/>
</dbReference>
<name>A0A6G1GMR6_9PEZI</name>
<feature type="domain" description="Zn(2)-C6 fungal-type" evidence="8">
    <location>
        <begin position="64"/>
        <end position="92"/>
    </location>
</feature>
<keyword evidence="6" id="KW-0539">Nucleus</keyword>
<evidence type="ECO:0000256" key="7">
    <source>
        <dbReference type="SAM" id="MobiDB-lite"/>
    </source>
</evidence>
<accession>A0A6G1GMR6</accession>
<evidence type="ECO:0000256" key="2">
    <source>
        <dbReference type="ARBA" id="ARBA00022833"/>
    </source>
</evidence>
<proteinExistence type="predicted"/>
<keyword evidence="3" id="KW-0805">Transcription regulation</keyword>
<evidence type="ECO:0000256" key="6">
    <source>
        <dbReference type="ARBA" id="ARBA00023242"/>
    </source>
</evidence>
<sequence>MEMHPGKMELPRLKRAIPPAPRRPRESSHSRGDGTSPETTSSDNTVTRPPVKWKRAGGAKVKTGCITCKIRRVKCDETKPSCTRCTSTGRKCDGYVLGQNRDFSSSPSRSPAPETQIVTRTVGTPQERRALDFFYSCTAPQLSGYFDAAFWKKLVLQISQSEPTIRYAVIAVSLAHEQTERAEQLEEEIDGSHGQLALKEYNKAISSLSIHLSRSPSVQIPLMTCVLFICLEFLRRDVDSAMAHTRNGFNILNTWRSRNSLMSSSPSSREESDFVEDHLTPIFSRLGITAELFGNGFPLTTKVYATNFEEDAPFHFASMAEARVTLVDGMNASLRFIRETTDCRYMNQINIDQIIRHTHLLNRLQAWLDGFESFIATRRTSDTNSLTEEEEHGSDLLRIHYLTIYVWLSAAISPDEMTYDNHMESFTTIVRLANKLHDSAAPSAFSTNTSTSSTSNQPANPFFESTRNSTSKSGSSPAPPKFSFELGLIAPIYFVAIKCRDPYTRRSALSLLHRADKRREGLVDATRAFKIASRVVELEEAHLRPANVNARFLAGTRDRNILYGFDTMDGVHRDKMGRRVELPVPSDSDRIYPNKVGPITDVGEGERFRAGTGGAMGMSMIGGLKAGLEDRCYEVKWLQGGSSQSKSSSPEPSVGPRTPQPYPQQHPDPRRKFSAAALDDLFRVYAIDQLPDNPQQPSHPDSHSTGPLGPGAADINMEKHRNQGFMTGSCMTNPPLPLSPLSKPKTRRIMGDGIHGSASVQPVTFRLRPRGAEGEWEILEEFVEM</sequence>
<feature type="region of interest" description="Disordered" evidence="7">
    <location>
        <begin position="690"/>
        <end position="713"/>
    </location>
</feature>
<feature type="compositionally biased region" description="Low complexity" evidence="7">
    <location>
        <begin position="443"/>
        <end position="476"/>
    </location>
</feature>
<dbReference type="Gene3D" id="4.10.240.10">
    <property type="entry name" value="Zn(2)-C6 fungal-type DNA-binding domain"/>
    <property type="match status" value="1"/>
</dbReference>
<keyword evidence="5" id="KW-0804">Transcription</keyword>
<evidence type="ECO:0000256" key="3">
    <source>
        <dbReference type="ARBA" id="ARBA00023015"/>
    </source>
</evidence>
<dbReference type="SMART" id="SM00066">
    <property type="entry name" value="GAL4"/>
    <property type="match status" value="1"/>
</dbReference>
<keyword evidence="10" id="KW-1185">Reference proteome</keyword>
<dbReference type="InterPro" id="IPR052360">
    <property type="entry name" value="Transcr_Regulatory_Proteins"/>
</dbReference>
<dbReference type="GO" id="GO:0008270">
    <property type="term" value="F:zinc ion binding"/>
    <property type="evidence" value="ECO:0007669"/>
    <property type="project" value="InterPro"/>
</dbReference>
<evidence type="ECO:0000256" key="4">
    <source>
        <dbReference type="ARBA" id="ARBA00023125"/>
    </source>
</evidence>
<evidence type="ECO:0000259" key="8">
    <source>
        <dbReference type="PROSITE" id="PS50048"/>
    </source>
</evidence>
<dbReference type="GO" id="GO:0003677">
    <property type="term" value="F:DNA binding"/>
    <property type="evidence" value="ECO:0007669"/>
    <property type="project" value="UniProtKB-KW"/>
</dbReference>
<reference evidence="9" key="1">
    <citation type="journal article" date="2020" name="Stud. Mycol.">
        <title>101 Dothideomycetes genomes: a test case for predicting lifestyles and emergence of pathogens.</title>
        <authorList>
            <person name="Haridas S."/>
            <person name="Albert R."/>
            <person name="Binder M."/>
            <person name="Bloem J."/>
            <person name="Labutti K."/>
            <person name="Salamov A."/>
            <person name="Andreopoulos B."/>
            <person name="Baker S."/>
            <person name="Barry K."/>
            <person name="Bills G."/>
            <person name="Bluhm B."/>
            <person name="Cannon C."/>
            <person name="Castanera R."/>
            <person name="Culley D."/>
            <person name="Daum C."/>
            <person name="Ezra D."/>
            <person name="Gonzalez J."/>
            <person name="Henrissat B."/>
            <person name="Kuo A."/>
            <person name="Liang C."/>
            <person name="Lipzen A."/>
            <person name="Lutzoni F."/>
            <person name="Magnuson J."/>
            <person name="Mondo S."/>
            <person name="Nolan M."/>
            <person name="Ohm R."/>
            <person name="Pangilinan J."/>
            <person name="Park H.-J."/>
            <person name="Ramirez L."/>
            <person name="Alfaro M."/>
            <person name="Sun H."/>
            <person name="Tritt A."/>
            <person name="Yoshinaga Y."/>
            <person name="Zwiers L.-H."/>
            <person name="Turgeon B."/>
            <person name="Goodwin S."/>
            <person name="Spatafora J."/>
            <person name="Crous P."/>
            <person name="Grigoriev I."/>
        </authorList>
    </citation>
    <scope>NUCLEOTIDE SEQUENCE</scope>
    <source>
        <strain evidence="9">CBS 113979</strain>
    </source>
</reference>
<dbReference type="PANTHER" id="PTHR36206:SF4">
    <property type="entry name" value="HYPOTHETICAL CONSERVED PROTEIN (EUROFUNG)-RELATED"/>
    <property type="match status" value="1"/>
</dbReference>
<feature type="compositionally biased region" description="Basic and acidic residues" evidence="7">
    <location>
        <begin position="1"/>
        <end position="12"/>
    </location>
</feature>
<evidence type="ECO:0000256" key="5">
    <source>
        <dbReference type="ARBA" id="ARBA00023163"/>
    </source>
</evidence>
<feature type="region of interest" description="Disordered" evidence="7">
    <location>
        <begin position="639"/>
        <end position="670"/>
    </location>
</feature>